<proteinExistence type="predicted"/>
<protein>
    <submittedName>
        <fullName evidence="1">Thioesterase</fullName>
    </submittedName>
</protein>
<dbReference type="Proteomes" id="UP000198462">
    <property type="component" value="Unassembled WGS sequence"/>
</dbReference>
<evidence type="ECO:0000313" key="2">
    <source>
        <dbReference type="Proteomes" id="UP000198462"/>
    </source>
</evidence>
<reference evidence="2" key="1">
    <citation type="submission" date="2017-05" db="EMBL/GenBank/DDBJ databases">
        <authorList>
            <person name="Lin X."/>
        </authorList>
    </citation>
    <scope>NUCLEOTIDE SEQUENCE [LARGE SCALE GENOMIC DNA]</scope>
    <source>
        <strain evidence="2">JLT2012</strain>
    </source>
</reference>
<dbReference type="CDD" id="cd00586">
    <property type="entry name" value="4HBT"/>
    <property type="match status" value="1"/>
</dbReference>
<organism evidence="1 2">
    <name type="scientific">Pacificimonas flava</name>
    <dbReference type="NCBI Taxonomy" id="1234595"/>
    <lineage>
        <taxon>Bacteria</taxon>
        <taxon>Pseudomonadati</taxon>
        <taxon>Pseudomonadota</taxon>
        <taxon>Alphaproteobacteria</taxon>
        <taxon>Sphingomonadales</taxon>
        <taxon>Sphingosinicellaceae</taxon>
        <taxon>Pacificimonas</taxon>
    </lineage>
</organism>
<dbReference type="Gene3D" id="3.10.129.10">
    <property type="entry name" value="Hotdog Thioesterase"/>
    <property type="match status" value="1"/>
</dbReference>
<sequence>MNFVARALVGFGDVDPAGIVFYPRYFEMLNRAVEAWFADGLGATFASLHLDRKLGVPTVAIASTFTAPSRLGDELDIAIEVEKLGRTSCQVRYDVSCGEEARLSATGTLVCMDLTTHRPIPWPEDIRPGLSAAC</sequence>
<dbReference type="EMBL" id="NFZT01000001">
    <property type="protein sequence ID" value="OWV33602.1"/>
    <property type="molecule type" value="Genomic_DNA"/>
</dbReference>
<name>A0A219B5D8_9SPHN</name>
<dbReference type="AlphaFoldDB" id="A0A219B5D8"/>
<dbReference type="RefSeq" id="WP_088712375.1">
    <property type="nucleotide sequence ID" value="NZ_NFZT01000001.1"/>
</dbReference>
<dbReference type="Pfam" id="PF13279">
    <property type="entry name" value="4HBT_2"/>
    <property type="match status" value="1"/>
</dbReference>
<keyword evidence="2" id="KW-1185">Reference proteome</keyword>
<dbReference type="OrthoDB" id="7204167at2"/>
<dbReference type="SUPFAM" id="SSF54637">
    <property type="entry name" value="Thioesterase/thiol ester dehydrase-isomerase"/>
    <property type="match status" value="1"/>
</dbReference>
<gene>
    <name evidence="1" type="ORF">B5C34_09095</name>
</gene>
<dbReference type="InterPro" id="IPR029069">
    <property type="entry name" value="HotDog_dom_sf"/>
</dbReference>
<evidence type="ECO:0000313" key="1">
    <source>
        <dbReference type="EMBL" id="OWV33602.1"/>
    </source>
</evidence>
<accession>A0A219B5D8</accession>
<comment type="caution">
    <text evidence="1">The sequence shown here is derived from an EMBL/GenBank/DDBJ whole genome shotgun (WGS) entry which is preliminary data.</text>
</comment>